<dbReference type="PANTHER" id="PTHR31297">
    <property type="entry name" value="GLUCAN ENDO-1,6-BETA-GLUCOSIDASE B"/>
    <property type="match status" value="1"/>
</dbReference>
<dbReference type="Gene3D" id="3.20.20.80">
    <property type="entry name" value="Glycosidases"/>
    <property type="match status" value="1"/>
</dbReference>
<evidence type="ECO:0000256" key="3">
    <source>
        <dbReference type="RuleBase" id="RU361153"/>
    </source>
</evidence>
<dbReference type="InterPro" id="IPR017853">
    <property type="entry name" value="GH"/>
</dbReference>
<dbReference type="InterPro" id="IPR050386">
    <property type="entry name" value="Glycosyl_hydrolase_5"/>
</dbReference>
<reference evidence="5" key="2">
    <citation type="submission" date="2023-10" db="EMBL/GenBank/DDBJ databases">
        <authorList>
            <person name="Khurajog B."/>
        </authorList>
    </citation>
    <scope>NUCLEOTIDE SEQUENCE</scope>
    <source>
        <strain evidence="5">BF9</strain>
    </source>
</reference>
<keyword evidence="1 3" id="KW-0378">Hydrolase</keyword>
<protein>
    <submittedName>
        <fullName evidence="5">Cellulase family glycosylhydrolase</fullName>
    </submittedName>
</protein>
<evidence type="ECO:0000256" key="2">
    <source>
        <dbReference type="ARBA" id="ARBA00023295"/>
    </source>
</evidence>
<dbReference type="PANTHER" id="PTHR31297:SF13">
    <property type="entry name" value="PUTATIVE-RELATED"/>
    <property type="match status" value="1"/>
</dbReference>
<proteinExistence type="inferred from homology"/>
<accession>A0AAW8YJ67</accession>
<sequence length="440" mass="52313">MEFIETKNKQLFFKGKELKLRGLGIGTWLNIEHFMIGLPGPQSMILNSIDEVYGTGKAKIFLDKYVDTFINEKDFAFLKEQGINFIRVPINHRLFMNDNTLEYNDFGFLKVKKLLDFCEKYKIFCMLDMHTAPGGQNPDWHSDNRTGVPEFWQFKQLRNQLVSIWTEIAKRFGDKYSYLLGYDLLNEPAMAGWKQLNEYFKNTTEAIRKYDQNHAIILESNHFAMDFTGLESVQDNKTILSFHYYPTVWKQNLLDKDLDYKVRKREFAKGLEKLLSTTEHLNYPLICGEAGYDIDPENVKFSMDLLKDTIDIFEEQHVSWCLWAYKDACFMGLVHPDKDSKWMHLVKEIHKRWTHYEEMNQANEIVEGISEMFGYHNADLEYESQFRIRGILYRYQQESILIPLLKNISWEDLSDMIEDFSFDKCNYYTEYVSLLRHYLK</sequence>
<dbReference type="RefSeq" id="WP_008841704.1">
    <property type="nucleotide sequence ID" value="NZ_CP066046.1"/>
</dbReference>
<evidence type="ECO:0000259" key="4">
    <source>
        <dbReference type="Pfam" id="PF00150"/>
    </source>
</evidence>
<reference evidence="5" key="1">
    <citation type="journal article" date="2023" name="PeerJ">
        <title>Selection and evaluation of lactic acid bacteria from chicken feces in Thailand as potential probiotics.</title>
        <authorList>
            <person name="Khurajog B."/>
            <person name="Disastra Y."/>
            <person name="Lawwyne L.D."/>
            <person name="Sirichokchatchawan W."/>
            <person name="Niyomtham W."/>
            <person name="Yindee J."/>
            <person name="Hampson D.J."/>
            <person name="Prapasarakul N."/>
        </authorList>
    </citation>
    <scope>NUCLEOTIDE SEQUENCE</scope>
    <source>
        <strain evidence="5">BF9</strain>
    </source>
</reference>
<dbReference type="GO" id="GO:0009986">
    <property type="term" value="C:cell surface"/>
    <property type="evidence" value="ECO:0007669"/>
    <property type="project" value="TreeGrafter"/>
</dbReference>
<dbReference type="Pfam" id="PF00150">
    <property type="entry name" value="Cellulase"/>
    <property type="match status" value="1"/>
</dbReference>
<dbReference type="SUPFAM" id="SSF51445">
    <property type="entry name" value="(Trans)glycosidases"/>
    <property type="match status" value="1"/>
</dbReference>
<dbReference type="GO" id="GO:0008422">
    <property type="term" value="F:beta-glucosidase activity"/>
    <property type="evidence" value="ECO:0007669"/>
    <property type="project" value="TreeGrafter"/>
</dbReference>
<dbReference type="InterPro" id="IPR001547">
    <property type="entry name" value="Glyco_hydro_5"/>
</dbReference>
<dbReference type="AlphaFoldDB" id="A0AAW8YJ67"/>
<name>A0AAW8YJ67_PEDAC</name>
<organism evidence="5 6">
    <name type="scientific">Pediococcus acidilactici</name>
    <dbReference type="NCBI Taxonomy" id="1254"/>
    <lineage>
        <taxon>Bacteria</taxon>
        <taxon>Bacillati</taxon>
        <taxon>Bacillota</taxon>
        <taxon>Bacilli</taxon>
        <taxon>Lactobacillales</taxon>
        <taxon>Lactobacillaceae</taxon>
        <taxon>Pediococcus</taxon>
        <taxon>Pediococcus acidilactici group</taxon>
    </lineage>
</organism>
<evidence type="ECO:0000256" key="1">
    <source>
        <dbReference type="ARBA" id="ARBA00022801"/>
    </source>
</evidence>
<keyword evidence="2 3" id="KW-0326">Glycosidase</keyword>
<dbReference type="GO" id="GO:0009251">
    <property type="term" value="P:glucan catabolic process"/>
    <property type="evidence" value="ECO:0007669"/>
    <property type="project" value="TreeGrafter"/>
</dbReference>
<comment type="caution">
    <text evidence="5">The sequence shown here is derived from an EMBL/GenBank/DDBJ whole genome shotgun (WGS) entry which is preliminary data.</text>
</comment>
<dbReference type="Proteomes" id="UP001280897">
    <property type="component" value="Unassembled WGS sequence"/>
</dbReference>
<comment type="similarity">
    <text evidence="3">Belongs to the glycosyl hydrolase 5 (cellulase A) family.</text>
</comment>
<dbReference type="EMBL" id="JAWJAV010000005">
    <property type="protein sequence ID" value="MDV2621798.1"/>
    <property type="molecule type" value="Genomic_DNA"/>
</dbReference>
<evidence type="ECO:0000313" key="6">
    <source>
        <dbReference type="Proteomes" id="UP001280897"/>
    </source>
</evidence>
<gene>
    <name evidence="5" type="ORF">R0G89_08660</name>
</gene>
<dbReference type="GO" id="GO:0005576">
    <property type="term" value="C:extracellular region"/>
    <property type="evidence" value="ECO:0007669"/>
    <property type="project" value="TreeGrafter"/>
</dbReference>
<evidence type="ECO:0000313" key="5">
    <source>
        <dbReference type="EMBL" id="MDV2621798.1"/>
    </source>
</evidence>
<feature type="domain" description="Glycoside hydrolase family 5" evidence="4">
    <location>
        <begin position="70"/>
        <end position="327"/>
    </location>
</feature>